<feature type="compositionally biased region" description="Basic and acidic residues" evidence="3">
    <location>
        <begin position="298"/>
        <end position="307"/>
    </location>
</feature>
<evidence type="ECO:0000256" key="1">
    <source>
        <dbReference type="ARBA" id="ARBA00007218"/>
    </source>
</evidence>
<evidence type="ECO:0000256" key="3">
    <source>
        <dbReference type="SAM" id="MobiDB-lite"/>
    </source>
</evidence>
<evidence type="ECO:0000313" key="4">
    <source>
        <dbReference type="EMBL" id="ALC48794.1"/>
    </source>
</evidence>
<gene>
    <name evidence="4" type="ORF">Dbus_chrXg650</name>
</gene>
<dbReference type="GO" id="GO:0072669">
    <property type="term" value="C:tRNA-splicing ligase complex"/>
    <property type="evidence" value="ECO:0007669"/>
    <property type="project" value="TreeGrafter"/>
</dbReference>
<keyword evidence="5" id="KW-1185">Reference proteome</keyword>
<name>A0A0M5JDJ2_DROBS</name>
<feature type="coiled-coil region" evidence="2">
    <location>
        <begin position="239"/>
        <end position="266"/>
    </location>
</feature>
<dbReference type="Proteomes" id="UP000494163">
    <property type="component" value="Chromosome X"/>
</dbReference>
<dbReference type="PANTHER" id="PTHR31353:SF1">
    <property type="entry name" value="PROTEIN FAM98B"/>
    <property type="match status" value="1"/>
</dbReference>
<comment type="similarity">
    <text evidence="1">Belongs to the FAM98 family.</text>
</comment>
<evidence type="ECO:0000313" key="5">
    <source>
        <dbReference type="Proteomes" id="UP000494163"/>
    </source>
</evidence>
<reference evidence="4 5" key="1">
    <citation type="submission" date="2015-08" db="EMBL/GenBank/DDBJ databases">
        <title>Ancestral chromatin configuration constrains chromatin evolution on differentiating sex chromosomes in Drosophila.</title>
        <authorList>
            <person name="Zhou Q."/>
            <person name="Bachtrog D."/>
        </authorList>
    </citation>
    <scope>NUCLEOTIDE SEQUENCE [LARGE SCALE GENOMIC DNA]</scope>
    <source>
        <tissue evidence="4">Whole larvae</tissue>
    </source>
</reference>
<accession>A0A0M5JDJ2</accession>
<feature type="compositionally biased region" description="Gly residues" evidence="3">
    <location>
        <begin position="325"/>
        <end position="352"/>
    </location>
</feature>
<dbReference type="InterPro" id="IPR018797">
    <property type="entry name" value="FAM98"/>
</dbReference>
<dbReference type="PANTHER" id="PTHR31353">
    <property type="entry name" value="FAM98"/>
    <property type="match status" value="1"/>
</dbReference>
<evidence type="ECO:0000256" key="2">
    <source>
        <dbReference type="SAM" id="Coils"/>
    </source>
</evidence>
<dbReference type="STRING" id="30019.A0A0M5JDJ2"/>
<feature type="region of interest" description="Disordered" evidence="3">
    <location>
        <begin position="298"/>
        <end position="415"/>
    </location>
</feature>
<protein>
    <submittedName>
        <fullName evidence="4">CG5913</fullName>
    </submittedName>
</protein>
<feature type="compositionally biased region" description="Low complexity" evidence="3">
    <location>
        <begin position="356"/>
        <end position="391"/>
    </location>
</feature>
<dbReference type="AlphaFoldDB" id="A0A0M5JDJ2"/>
<organism evidence="4 5">
    <name type="scientific">Drosophila busckii</name>
    <name type="common">Fruit fly</name>
    <dbReference type="NCBI Taxonomy" id="30019"/>
    <lineage>
        <taxon>Eukaryota</taxon>
        <taxon>Metazoa</taxon>
        <taxon>Ecdysozoa</taxon>
        <taxon>Arthropoda</taxon>
        <taxon>Hexapoda</taxon>
        <taxon>Insecta</taxon>
        <taxon>Pterygota</taxon>
        <taxon>Neoptera</taxon>
        <taxon>Endopterygota</taxon>
        <taxon>Diptera</taxon>
        <taxon>Brachycera</taxon>
        <taxon>Muscomorpha</taxon>
        <taxon>Ephydroidea</taxon>
        <taxon>Drosophilidae</taxon>
        <taxon>Drosophila</taxon>
    </lineage>
</organism>
<dbReference type="Pfam" id="PF10239">
    <property type="entry name" value="DUF2465"/>
    <property type="match status" value="1"/>
</dbReference>
<dbReference type="EMBL" id="CP012528">
    <property type="protein sequence ID" value="ALC48794.1"/>
    <property type="molecule type" value="Genomic_DNA"/>
</dbReference>
<sequence>MEMDLDIIDSLEALGYKGVQHEKLTQSLDDGIGSEELREVIFWLATELHLLRKTDEHVALSSKDHKDFATELSLLLTELGCPYLQFVAAPMSERFHTRESLLQLLEYLTSELMATRMSLELQSKLAEPPSKKFKTESHLQQAVEQLTSGLQLGELPKNMNSKLFLERLMPRLEQRLKQTNAAVPSEPLLKSKKPLTDGQWRELDAMQKDLDGEYNLRREMMVTRLEATVQSFQWSDGMKQRQNEIAERLKRKFQELEQLKNGDDDANIVALLAARVASSANVRKNTASIIEKHIISDVPDRGGRANEHAPPQPEMPAWQQQPAGGPAGGGRGGNFGGNFRGGFRGRGGGGGRGGHHQAQNQRPPNYQEQQQCEPDQQWLQSSGRLQGNGWNLQGGGRGGRRGGRGRGDNQRAGFR</sequence>
<keyword evidence="2" id="KW-0175">Coiled coil</keyword>
<dbReference type="OrthoDB" id="512356at2759"/>
<dbReference type="OMA" id="DNMEFFL"/>
<proteinExistence type="inferred from homology"/>